<dbReference type="InterPro" id="IPR036907">
    <property type="entry name" value="5'-Nucleotdase_C_sf"/>
</dbReference>
<feature type="signal peptide" evidence="2">
    <location>
        <begin position="1"/>
        <end position="26"/>
    </location>
</feature>
<feature type="chain" id="PRO_5026095976" evidence="2">
    <location>
        <begin position="27"/>
        <end position="1034"/>
    </location>
</feature>
<dbReference type="InterPro" id="IPR006179">
    <property type="entry name" value="5_nucleotidase/apyrase"/>
</dbReference>
<dbReference type="InterPro" id="IPR041498">
    <property type="entry name" value="Big_6"/>
</dbReference>
<protein>
    <submittedName>
        <fullName evidence="5">Bifunctional metallophosphatase/5'-nucleotidase</fullName>
    </submittedName>
</protein>
<dbReference type="GO" id="GO:0008768">
    <property type="term" value="F:UDP-sugar diphosphatase activity"/>
    <property type="evidence" value="ECO:0007669"/>
    <property type="project" value="TreeGrafter"/>
</dbReference>
<feature type="region of interest" description="Disordered" evidence="1">
    <location>
        <begin position="30"/>
        <end position="59"/>
    </location>
</feature>
<keyword evidence="6" id="KW-1185">Reference proteome</keyword>
<reference evidence="5 6" key="1">
    <citation type="submission" date="2020-03" db="EMBL/GenBank/DDBJ databases">
        <title>Vagococcus sp. nov., isolated from beetles.</title>
        <authorList>
            <person name="Hyun D.-W."/>
            <person name="Bae J.-W."/>
        </authorList>
    </citation>
    <scope>NUCLEOTIDE SEQUENCE [LARGE SCALE GENOMIC DNA]</scope>
    <source>
        <strain evidence="5 6">HDW17B</strain>
    </source>
</reference>
<evidence type="ECO:0000259" key="4">
    <source>
        <dbReference type="Pfam" id="PF17936"/>
    </source>
</evidence>
<dbReference type="PRINTS" id="PR01607">
    <property type="entry name" value="APYRASEFAMLY"/>
</dbReference>
<evidence type="ECO:0000256" key="2">
    <source>
        <dbReference type="SAM" id="SignalP"/>
    </source>
</evidence>
<dbReference type="Proteomes" id="UP000501747">
    <property type="component" value="Chromosome"/>
</dbReference>
<dbReference type="KEGG" id="vhy:G7082_08030"/>
<dbReference type="GO" id="GO:0000166">
    <property type="term" value="F:nucleotide binding"/>
    <property type="evidence" value="ECO:0007669"/>
    <property type="project" value="InterPro"/>
</dbReference>
<dbReference type="InterPro" id="IPR029052">
    <property type="entry name" value="Metallo-depent_PP-like"/>
</dbReference>
<dbReference type="Gene3D" id="3.60.21.10">
    <property type="match status" value="1"/>
</dbReference>
<sequence length="1034" mass="114196">MKSKSSLFIALSLLCPLTLSATHAIAEEAATSSSSNGVQITEATKESKESEKKEAGDKKNIPVQMLGVNDFHGALNTTGTAYLENGKFTNVGKASVLAAYLDQAQNDFKTKTESTYTERVQAGDLVGASPANSALLRDEPTMRVFNEMNFTIGTLGNHEFDKGLGEYVRILKGEQPTREAMGSISDDLWQAINGYPREKSTQQIAIANITNKTAGPQGEVGGKPYDLPPYIVKTYGEGTEAVKVGYIGVVTKEFPNLVLAEHTKDFNVIDEGEAVAKYTKELREEQGVNAVVVVSHVAATSKDDIVQGEVVDMMKTVDQLDPENGVDVVFAGHNHQYTNGLIKREGKKDVRVVQSTSQGKAYIDLQGELDPTTKGFKETPKAEIIPTDGSKITPDGKVQEIVDEASEIIKPVTNASIAKADLNKVSVVDGKPMITRNTNEHDESELGNLITDGQLYMANNSDLKDAKGNPVKADFAMTNSGGIRADLLLDKEGNITWGAAQTVQPFGNILQVVDMTGKDIKEALNQQYNNGKTGYTLQVSGLKYDYSGTAKTGDGSFKVENVRSDIDGMLLSDEKHYNVIINDFLFGGGDGFKAFTNGELVTAMDTDTNTFVNYFEAKTAKKELIEAPKVDRKSKYVMSADELKEVTKVNPIKKGDTVITGVSAPDAFVAFGKVDNTIIGRGQADKDGKFEVQLTEKVSEKTVNFHVALGQTRLEGPIFVELPQGPYIEYGKYVKVVKKNYSLWSNFDWQERNKSNNVLNEVFTARGKYNHENGATYLSLYDNKGKWQGYINENATELVKDPQGPYVRDGRYVTINRTGYSTWSNFDWQERNTTDKLVGQTYQAKGHYKHANGATYLSLYDGNGKWHGYVNKNAVKFADGPQGAYITDGSYVTISKDNYDVWSNFNWKRRNTSKKLMNQTFQAKGRYQHINGATYYSLYNNKGEWQGYINANAVKVGDGAQGAYINYGKKVTIAKKGYSTWANFGWKEMNRTDKMMGETFTARGQYNHYNGSTYYSLFDADGKWHGYVNKNAVK</sequence>
<dbReference type="Pfam" id="PF17936">
    <property type="entry name" value="Big_6"/>
    <property type="match status" value="1"/>
</dbReference>
<dbReference type="GO" id="GO:0009166">
    <property type="term" value="P:nucleotide catabolic process"/>
    <property type="evidence" value="ECO:0007669"/>
    <property type="project" value="InterPro"/>
</dbReference>
<dbReference type="SUPFAM" id="SSF55816">
    <property type="entry name" value="5'-nucleotidase (syn. UDP-sugar hydrolase), C-terminal domain"/>
    <property type="match status" value="1"/>
</dbReference>
<dbReference type="AlphaFoldDB" id="A0A6G8ATX8"/>
<evidence type="ECO:0000313" key="6">
    <source>
        <dbReference type="Proteomes" id="UP000501747"/>
    </source>
</evidence>
<evidence type="ECO:0000256" key="1">
    <source>
        <dbReference type="SAM" id="MobiDB-lite"/>
    </source>
</evidence>
<proteinExistence type="predicted"/>
<dbReference type="GO" id="GO:0008253">
    <property type="term" value="F:5'-nucleotidase activity"/>
    <property type="evidence" value="ECO:0007669"/>
    <property type="project" value="TreeGrafter"/>
</dbReference>
<dbReference type="PROSITE" id="PS00786">
    <property type="entry name" value="5_NUCLEOTIDASE_2"/>
    <property type="match status" value="1"/>
</dbReference>
<feature type="domain" description="Bacterial Ig" evidence="4">
    <location>
        <begin position="648"/>
        <end position="699"/>
    </location>
</feature>
<dbReference type="PANTHER" id="PTHR11575:SF24">
    <property type="entry name" value="5'-NUCLEOTIDASE"/>
    <property type="match status" value="1"/>
</dbReference>
<dbReference type="InterPro" id="IPR006146">
    <property type="entry name" value="5'-Nucleotdase_CS"/>
</dbReference>
<organism evidence="5 6">
    <name type="scientific">Vagococcus hydrophili</name>
    <dbReference type="NCBI Taxonomy" id="2714947"/>
    <lineage>
        <taxon>Bacteria</taxon>
        <taxon>Bacillati</taxon>
        <taxon>Bacillota</taxon>
        <taxon>Bacilli</taxon>
        <taxon>Lactobacillales</taxon>
        <taxon>Enterococcaceae</taxon>
        <taxon>Vagococcus</taxon>
    </lineage>
</organism>
<dbReference type="GO" id="GO:0030288">
    <property type="term" value="C:outer membrane-bounded periplasmic space"/>
    <property type="evidence" value="ECO:0007669"/>
    <property type="project" value="TreeGrafter"/>
</dbReference>
<name>A0A6G8ATX8_9ENTE</name>
<feature type="compositionally biased region" description="Basic and acidic residues" evidence="1">
    <location>
        <begin position="43"/>
        <end position="59"/>
    </location>
</feature>
<dbReference type="Gene3D" id="3.90.780.10">
    <property type="entry name" value="5'-Nucleotidase, C-terminal domain"/>
    <property type="match status" value="1"/>
</dbReference>
<dbReference type="SUPFAM" id="SSF56300">
    <property type="entry name" value="Metallo-dependent phosphatases"/>
    <property type="match status" value="1"/>
</dbReference>
<dbReference type="InterPro" id="IPR008334">
    <property type="entry name" value="5'-Nucleotdase_C"/>
</dbReference>
<feature type="domain" description="5'-Nucleotidase C-terminal" evidence="3">
    <location>
        <begin position="432"/>
        <end position="596"/>
    </location>
</feature>
<dbReference type="GO" id="GO:0046872">
    <property type="term" value="F:metal ion binding"/>
    <property type="evidence" value="ECO:0007669"/>
    <property type="project" value="InterPro"/>
</dbReference>
<evidence type="ECO:0000313" key="5">
    <source>
        <dbReference type="EMBL" id="QIL48447.1"/>
    </source>
</evidence>
<dbReference type="EMBL" id="CP049887">
    <property type="protein sequence ID" value="QIL48447.1"/>
    <property type="molecule type" value="Genomic_DNA"/>
</dbReference>
<dbReference type="PANTHER" id="PTHR11575">
    <property type="entry name" value="5'-NUCLEOTIDASE-RELATED"/>
    <property type="match status" value="1"/>
</dbReference>
<dbReference type="RefSeq" id="WP_166034594.1">
    <property type="nucleotide sequence ID" value="NZ_CP049887.1"/>
</dbReference>
<evidence type="ECO:0000259" key="3">
    <source>
        <dbReference type="Pfam" id="PF02872"/>
    </source>
</evidence>
<keyword evidence="2" id="KW-0732">Signal</keyword>
<gene>
    <name evidence="5" type="ORF">G7082_08030</name>
</gene>
<accession>A0A6G8ATX8</accession>
<dbReference type="Pfam" id="PF02872">
    <property type="entry name" value="5_nucleotid_C"/>
    <property type="match status" value="1"/>
</dbReference>